<dbReference type="Proteomes" id="UP001345219">
    <property type="component" value="Chromosome 20"/>
</dbReference>
<protein>
    <recommendedName>
        <fullName evidence="11">Protein BIG GRAIN 1-like B</fullName>
    </recommendedName>
</protein>
<keyword evidence="6" id="KW-0472">Membrane</keyword>
<evidence type="ECO:0000256" key="7">
    <source>
        <dbReference type="ARBA" id="ARBA00023294"/>
    </source>
</evidence>
<evidence type="ECO:0000313" key="9">
    <source>
        <dbReference type="EMBL" id="KAK4746824.1"/>
    </source>
</evidence>
<evidence type="ECO:0000256" key="3">
    <source>
        <dbReference type="ARBA" id="ARBA00010067"/>
    </source>
</evidence>
<evidence type="ECO:0000256" key="2">
    <source>
        <dbReference type="ARBA" id="ARBA00004236"/>
    </source>
</evidence>
<feature type="compositionally biased region" description="Low complexity" evidence="8">
    <location>
        <begin position="277"/>
        <end position="294"/>
    </location>
</feature>
<proteinExistence type="inferred from homology"/>
<keyword evidence="4" id="KW-0813">Transport</keyword>
<dbReference type="GO" id="GO:0005886">
    <property type="term" value="C:plasma membrane"/>
    <property type="evidence" value="ECO:0007669"/>
    <property type="project" value="UniProtKB-SubCell"/>
</dbReference>
<keyword evidence="10" id="KW-1185">Reference proteome</keyword>
<dbReference type="GO" id="GO:0009734">
    <property type="term" value="P:auxin-activated signaling pathway"/>
    <property type="evidence" value="ECO:0007669"/>
    <property type="project" value="UniProtKB-KW"/>
</dbReference>
<dbReference type="EMBL" id="JAXIOK010000020">
    <property type="protein sequence ID" value="KAK4746824.1"/>
    <property type="molecule type" value="Genomic_DNA"/>
</dbReference>
<feature type="region of interest" description="Disordered" evidence="8">
    <location>
        <begin position="258"/>
        <end position="298"/>
    </location>
</feature>
<sequence length="415" mass="46037">MLCFSYPFIYQTLCSSSSSSFLQCKPTMYERDRPTTIFPQRGKVPSFSSSLLDAIYRSIDEPCRKDRVPGLEADSPKMRKQRSYGFGEKQGRHFTSCNSYSSSSSSRLQGAILIEEWMEKRAALNGGRFSLKSASISSSDSTFSSSSDKQRSRRSFKPAPEKQSGSGKSFYFRTVGKLETPRKKIHHGDDEESKSVFSVGFTKTKLRAMKIYGELKSLKQPISPGGRISSFLNSIFNSGKVKKAQMCDVGAVHNASFERKSKPDYSSASRRSCMIKTSQTLPSTSSSSPSPSFSGRNKMKGSVRFYPVSAIVREDSSPCGRITIYENDGRYIPAPTSRSLHDSIKSLSSTAAARVRGFKHAPLEECGEEEDEDAQSCASSDLFELDHLIGVGRYRDELPVYKTTSLKRNQVIAIA</sequence>
<dbReference type="PANTHER" id="PTHR33541">
    <property type="entry name" value="PROTEIN BIG GRAIN 1-LIKE A-RELATED"/>
    <property type="match status" value="1"/>
</dbReference>
<feature type="compositionally biased region" description="Low complexity" evidence="8">
    <location>
        <begin position="133"/>
        <end position="147"/>
    </location>
</feature>
<reference evidence="9 10" key="1">
    <citation type="journal article" date="2023" name="Hortic Res">
        <title>Pangenome of water caltrop reveals structural variations and asymmetric subgenome divergence after allopolyploidization.</title>
        <authorList>
            <person name="Zhang X."/>
            <person name="Chen Y."/>
            <person name="Wang L."/>
            <person name="Yuan Y."/>
            <person name="Fang M."/>
            <person name="Shi L."/>
            <person name="Lu R."/>
            <person name="Comes H.P."/>
            <person name="Ma Y."/>
            <person name="Chen Y."/>
            <person name="Huang G."/>
            <person name="Zhou Y."/>
            <person name="Zheng Z."/>
            <person name="Qiu Y."/>
        </authorList>
    </citation>
    <scope>NUCLEOTIDE SEQUENCE [LARGE SCALE GENOMIC DNA]</scope>
    <source>
        <tissue evidence="9">Roots</tissue>
    </source>
</reference>
<gene>
    <name evidence="9" type="ORF">SAY87_025861</name>
</gene>
<dbReference type="AlphaFoldDB" id="A0AAN7GR57"/>
<comment type="similarity">
    <text evidence="3">Belongs to the BIG GRAIN 1 (BG1) plant protein family.</text>
</comment>
<evidence type="ECO:0008006" key="11">
    <source>
        <dbReference type="Google" id="ProtNLM"/>
    </source>
</evidence>
<name>A0AAN7GR57_9MYRT</name>
<dbReference type="PANTHER" id="PTHR33541:SF31">
    <property type="entry name" value="PROTEIN BIG GRAIN 1-LIKE A"/>
    <property type="match status" value="1"/>
</dbReference>
<evidence type="ECO:0000256" key="1">
    <source>
        <dbReference type="ARBA" id="ARBA00002281"/>
    </source>
</evidence>
<keyword evidence="7" id="KW-0927">Auxin signaling pathway</keyword>
<evidence type="ECO:0000256" key="8">
    <source>
        <dbReference type="SAM" id="MobiDB-lite"/>
    </source>
</evidence>
<comment type="function">
    <text evidence="1">Involved in auxin transport. Regulator of the auxin signaling pathway.</text>
</comment>
<comment type="caution">
    <text evidence="9">The sequence shown here is derived from an EMBL/GenBank/DDBJ whole genome shotgun (WGS) entry which is preliminary data.</text>
</comment>
<comment type="subcellular location">
    <subcellularLocation>
        <location evidence="2">Cell membrane</location>
    </subcellularLocation>
</comment>
<feature type="region of interest" description="Disordered" evidence="8">
    <location>
        <begin position="133"/>
        <end position="168"/>
    </location>
</feature>
<accession>A0AAN7GR57</accession>
<evidence type="ECO:0000256" key="6">
    <source>
        <dbReference type="ARBA" id="ARBA00023136"/>
    </source>
</evidence>
<evidence type="ECO:0000256" key="4">
    <source>
        <dbReference type="ARBA" id="ARBA00022448"/>
    </source>
</evidence>
<organism evidence="9 10">
    <name type="scientific">Trapa incisa</name>
    <dbReference type="NCBI Taxonomy" id="236973"/>
    <lineage>
        <taxon>Eukaryota</taxon>
        <taxon>Viridiplantae</taxon>
        <taxon>Streptophyta</taxon>
        <taxon>Embryophyta</taxon>
        <taxon>Tracheophyta</taxon>
        <taxon>Spermatophyta</taxon>
        <taxon>Magnoliopsida</taxon>
        <taxon>eudicotyledons</taxon>
        <taxon>Gunneridae</taxon>
        <taxon>Pentapetalae</taxon>
        <taxon>rosids</taxon>
        <taxon>malvids</taxon>
        <taxon>Myrtales</taxon>
        <taxon>Lythraceae</taxon>
        <taxon>Trapa</taxon>
    </lineage>
</organism>
<evidence type="ECO:0000313" key="10">
    <source>
        <dbReference type="Proteomes" id="UP001345219"/>
    </source>
</evidence>
<keyword evidence="5" id="KW-1003">Cell membrane</keyword>
<evidence type="ECO:0000256" key="5">
    <source>
        <dbReference type="ARBA" id="ARBA00022475"/>
    </source>
</evidence>
<dbReference type="InterPro" id="IPR039621">
    <property type="entry name" value="BG1-like"/>
</dbReference>